<organism evidence="1 2">
    <name type="scientific">Klebsiella pneumoniae</name>
    <dbReference type="NCBI Taxonomy" id="573"/>
    <lineage>
        <taxon>Bacteria</taxon>
        <taxon>Pseudomonadati</taxon>
        <taxon>Pseudomonadota</taxon>
        <taxon>Gammaproteobacteria</taxon>
        <taxon>Enterobacterales</taxon>
        <taxon>Enterobacteriaceae</taxon>
        <taxon>Klebsiella/Raoultella group</taxon>
        <taxon>Klebsiella</taxon>
        <taxon>Klebsiella pneumoniae complex</taxon>
    </lineage>
</organism>
<dbReference type="AlphaFoldDB" id="A0AAX1BXN1"/>
<accession>A0AAX1BXN1</accession>
<dbReference type="Gene3D" id="2.40.10.270">
    <property type="entry name" value="Bacteriophage SPP1 head-tail adaptor protein"/>
    <property type="match status" value="1"/>
</dbReference>
<proteinExistence type="predicted"/>
<dbReference type="Proteomes" id="UP000245817">
    <property type="component" value="Unassembled WGS sequence"/>
</dbReference>
<reference evidence="1 2" key="1">
    <citation type="submission" date="2017-09" db="EMBL/GenBank/DDBJ databases">
        <title>Molecular Epidemiology of Livestock-Associated Methicillin Resistant Staphylococcus aureus (LA-MRSA) and Extended-Spectrum Beta-Lactamase (ESBL)-Producing Enterobacteriaceae in Pigs and Exposed Workers in Cameroon and South Africa.</title>
        <authorList>
            <person name="Founou L."/>
            <person name="Founou R.C."/>
            <person name="Allam M."/>
            <person name="Ismail A."/>
            <person name="Essack S.Y."/>
        </authorList>
    </citation>
    <scope>NUCLEOTIDE SEQUENCE [LARGE SCALE GENOMIC DNA]</scope>
    <source>
        <strain evidence="1 2">HH516E4IA</strain>
    </source>
</reference>
<gene>
    <name evidence="1" type="ORF">CP554_04440</name>
</gene>
<dbReference type="RefSeq" id="WP_065809732.1">
    <property type="nucleotide sequence ID" value="NZ_CABWOW010000008.1"/>
</dbReference>
<evidence type="ECO:0000313" key="2">
    <source>
        <dbReference type="Proteomes" id="UP000245817"/>
    </source>
</evidence>
<sequence length="112" mass="12893">MRAGKMKRRVTFQKSESHRDQMGQVIYVWSDLATVWAEIRAISGRERMSSGALYSEATVRIWTRYRDDITTANRILYRSPNVQGQVYGIVAVIPDVDHTRLELLCKGGIFNE</sequence>
<name>A0AAX1BXN1_KLEPN</name>
<protein>
    <submittedName>
        <fullName evidence="1">Head-tail adaptor</fullName>
    </submittedName>
</protein>
<dbReference type="InterPro" id="IPR038666">
    <property type="entry name" value="SSP1_head-tail_sf"/>
</dbReference>
<dbReference type="Pfam" id="PF05521">
    <property type="entry name" value="Phage_HCP"/>
    <property type="match status" value="1"/>
</dbReference>
<dbReference type="EMBL" id="PCFF01000003">
    <property type="protein sequence ID" value="PVU63775.1"/>
    <property type="molecule type" value="Genomic_DNA"/>
</dbReference>
<dbReference type="InterPro" id="IPR008767">
    <property type="entry name" value="Phage_SPP1_head-tail_adaptor"/>
</dbReference>
<comment type="caution">
    <text evidence="1">The sequence shown here is derived from an EMBL/GenBank/DDBJ whole genome shotgun (WGS) entry which is preliminary data.</text>
</comment>
<dbReference type="NCBIfam" id="TIGR01563">
    <property type="entry name" value="gp16_SPP1"/>
    <property type="match status" value="1"/>
</dbReference>
<evidence type="ECO:0000313" key="1">
    <source>
        <dbReference type="EMBL" id="PVU63775.1"/>
    </source>
</evidence>